<evidence type="ECO:0000256" key="1">
    <source>
        <dbReference type="SAM" id="Phobius"/>
    </source>
</evidence>
<keyword evidence="1" id="KW-0472">Membrane</keyword>
<evidence type="ECO:0000313" key="3">
    <source>
        <dbReference type="Proteomes" id="UP001219525"/>
    </source>
</evidence>
<accession>A0AAD6VRL1</accession>
<sequence>MAQETLDGNLRLPQTTLYPVKTPVKPYAASKQHRAKQDSEPVHSAKIFAFILAIFNLIAAIVTAQPPFEVSDSLHKNISRYAISVLLSACLAKARTFIPSIFRDTLKAEIQEAFTQLHAKLKKTSLIAASVGFDDKNKKIARAIEASKYLPRSSCTVTVELCARVALMVSGHLDAPNPAAASSSDKVDDFLAKIRNAATFDNAEAQVARAFRNILTPDRNTHNIDNF</sequence>
<gene>
    <name evidence="2" type="ORF">GGX14DRAFT_585431</name>
</gene>
<organism evidence="2 3">
    <name type="scientific">Mycena pura</name>
    <dbReference type="NCBI Taxonomy" id="153505"/>
    <lineage>
        <taxon>Eukaryota</taxon>
        <taxon>Fungi</taxon>
        <taxon>Dikarya</taxon>
        <taxon>Basidiomycota</taxon>
        <taxon>Agaricomycotina</taxon>
        <taxon>Agaricomycetes</taxon>
        <taxon>Agaricomycetidae</taxon>
        <taxon>Agaricales</taxon>
        <taxon>Marasmiineae</taxon>
        <taxon>Mycenaceae</taxon>
        <taxon>Mycena</taxon>
    </lineage>
</organism>
<dbReference type="EMBL" id="JARJCW010000010">
    <property type="protein sequence ID" value="KAJ7220079.1"/>
    <property type="molecule type" value="Genomic_DNA"/>
</dbReference>
<evidence type="ECO:0000313" key="2">
    <source>
        <dbReference type="EMBL" id="KAJ7220079.1"/>
    </source>
</evidence>
<dbReference type="Proteomes" id="UP001219525">
    <property type="component" value="Unassembled WGS sequence"/>
</dbReference>
<reference evidence="2" key="1">
    <citation type="submission" date="2023-03" db="EMBL/GenBank/DDBJ databases">
        <title>Massive genome expansion in bonnet fungi (Mycena s.s.) driven by repeated elements and novel gene families across ecological guilds.</title>
        <authorList>
            <consortium name="Lawrence Berkeley National Laboratory"/>
            <person name="Harder C.B."/>
            <person name="Miyauchi S."/>
            <person name="Viragh M."/>
            <person name="Kuo A."/>
            <person name="Thoen E."/>
            <person name="Andreopoulos B."/>
            <person name="Lu D."/>
            <person name="Skrede I."/>
            <person name="Drula E."/>
            <person name="Henrissat B."/>
            <person name="Morin E."/>
            <person name="Kohler A."/>
            <person name="Barry K."/>
            <person name="LaButti K."/>
            <person name="Morin E."/>
            <person name="Salamov A."/>
            <person name="Lipzen A."/>
            <person name="Mereny Z."/>
            <person name="Hegedus B."/>
            <person name="Baldrian P."/>
            <person name="Stursova M."/>
            <person name="Weitz H."/>
            <person name="Taylor A."/>
            <person name="Grigoriev I.V."/>
            <person name="Nagy L.G."/>
            <person name="Martin F."/>
            <person name="Kauserud H."/>
        </authorList>
    </citation>
    <scope>NUCLEOTIDE SEQUENCE</scope>
    <source>
        <strain evidence="2">9144</strain>
    </source>
</reference>
<dbReference type="AlphaFoldDB" id="A0AAD6VRL1"/>
<comment type="caution">
    <text evidence="2">The sequence shown here is derived from an EMBL/GenBank/DDBJ whole genome shotgun (WGS) entry which is preliminary data.</text>
</comment>
<name>A0AAD6VRL1_9AGAR</name>
<keyword evidence="1" id="KW-0812">Transmembrane</keyword>
<feature type="transmembrane region" description="Helical" evidence="1">
    <location>
        <begin position="47"/>
        <end position="66"/>
    </location>
</feature>
<keyword evidence="3" id="KW-1185">Reference proteome</keyword>
<keyword evidence="1" id="KW-1133">Transmembrane helix</keyword>
<proteinExistence type="predicted"/>
<protein>
    <submittedName>
        <fullName evidence="2">Uncharacterized protein</fullName>
    </submittedName>
</protein>